<evidence type="ECO:0000313" key="2">
    <source>
        <dbReference type="Proteomes" id="UP000195787"/>
    </source>
</evidence>
<name>A0A1R4GJZ6_9MICO</name>
<accession>A0A1R4GJZ6</accession>
<protein>
    <submittedName>
        <fullName evidence="1">Putative ABC transporter ATP-binding protein</fullName>
    </submittedName>
</protein>
<proteinExistence type="predicted"/>
<dbReference type="EMBL" id="FUHU01000045">
    <property type="protein sequence ID" value="SJM68557.1"/>
    <property type="molecule type" value="Genomic_DNA"/>
</dbReference>
<organism evidence="1 2">
    <name type="scientific">Agrococcus casei LMG 22410</name>
    <dbReference type="NCBI Taxonomy" id="1255656"/>
    <lineage>
        <taxon>Bacteria</taxon>
        <taxon>Bacillati</taxon>
        <taxon>Actinomycetota</taxon>
        <taxon>Actinomycetes</taxon>
        <taxon>Micrococcales</taxon>
        <taxon>Microbacteriaceae</taxon>
        <taxon>Agrococcus</taxon>
    </lineage>
</organism>
<dbReference type="SUPFAM" id="SSF52540">
    <property type="entry name" value="P-loop containing nucleoside triphosphate hydrolases"/>
    <property type="match status" value="1"/>
</dbReference>
<dbReference type="Proteomes" id="UP000195787">
    <property type="component" value="Unassembled WGS sequence"/>
</dbReference>
<keyword evidence="1" id="KW-0547">Nucleotide-binding</keyword>
<dbReference type="InterPro" id="IPR027417">
    <property type="entry name" value="P-loop_NTPase"/>
</dbReference>
<gene>
    <name evidence="1" type="ORF">CZ674_12685</name>
</gene>
<dbReference type="Gene3D" id="3.40.50.300">
    <property type="entry name" value="P-loop containing nucleotide triphosphate hydrolases"/>
    <property type="match status" value="1"/>
</dbReference>
<keyword evidence="1" id="KW-0067">ATP-binding</keyword>
<keyword evidence="2" id="KW-1185">Reference proteome</keyword>
<reference evidence="1 2" key="1">
    <citation type="submission" date="2017-02" db="EMBL/GenBank/DDBJ databases">
        <authorList>
            <person name="Peterson S.W."/>
        </authorList>
    </citation>
    <scope>NUCLEOTIDE SEQUENCE [LARGE SCALE GENOMIC DNA]</scope>
    <source>
        <strain evidence="1 2">LMG 22410</strain>
    </source>
</reference>
<dbReference type="GO" id="GO:0005524">
    <property type="term" value="F:ATP binding"/>
    <property type="evidence" value="ECO:0007669"/>
    <property type="project" value="UniProtKB-KW"/>
</dbReference>
<sequence length="46" mass="5351">MTFAREVADKVVFMDKGVIVEMGEPNEMINNPQHERTKEFLARVSR</sequence>
<evidence type="ECO:0000313" key="1">
    <source>
        <dbReference type="EMBL" id="SJM68557.1"/>
    </source>
</evidence>
<dbReference type="AlphaFoldDB" id="A0A1R4GJZ6"/>